<feature type="region of interest" description="Disordered" evidence="1">
    <location>
        <begin position="1"/>
        <end position="41"/>
    </location>
</feature>
<accession>A0A1T3NID1</accession>
<evidence type="ECO:0000313" key="3">
    <source>
        <dbReference type="EMBL" id="OPC76880.1"/>
    </source>
</evidence>
<evidence type="ECO:0000313" key="4">
    <source>
        <dbReference type="Proteomes" id="UP000190037"/>
    </source>
</evidence>
<comment type="caution">
    <text evidence="2">The sequence shown here is derived from an EMBL/GenBank/DDBJ whole genome shotgun (WGS) entry which is preliminary data.</text>
</comment>
<dbReference type="EMBL" id="MWQN01000005">
    <property type="protein sequence ID" value="OPC76880.1"/>
    <property type="molecule type" value="Genomic_DNA"/>
</dbReference>
<evidence type="ECO:0000256" key="1">
    <source>
        <dbReference type="SAM" id="MobiDB-lite"/>
    </source>
</evidence>
<keyword evidence="4" id="KW-1185">Reference proteome</keyword>
<protein>
    <submittedName>
        <fullName evidence="2">Uncharacterized protein</fullName>
    </submittedName>
</protein>
<evidence type="ECO:0000313" key="2">
    <source>
        <dbReference type="EMBL" id="OPC76636.1"/>
    </source>
</evidence>
<sequence length="89" mass="8989">MDRAAGTDTGHACATVESFEGPPMDGEGPRLGAGRDGVRGKRSRGLLVSVPDGTGGGARRTMSAPGHAVLTGACARPPAETLHRWPAIA</sequence>
<dbReference type="AlphaFoldDB" id="A0A1T3NID1"/>
<proteinExistence type="predicted"/>
<reference evidence="2 4" key="1">
    <citation type="submission" date="2017-03" db="EMBL/GenBank/DDBJ databases">
        <title>Draft genome sequence of Streptomyces scabrisporus NF3, endophyte isolated from Amphipterygium adstringens.</title>
        <authorList>
            <person name="Vazquez M."/>
            <person name="Ceapa C.D."/>
            <person name="Rodriguez Luna D."/>
            <person name="Sanchez Esquivel S."/>
        </authorList>
    </citation>
    <scope>NUCLEOTIDE SEQUENCE [LARGE SCALE GENOMIC DNA]</scope>
    <source>
        <strain evidence="2 4">NF3</strain>
    </source>
</reference>
<gene>
    <name evidence="2" type="ORF">B4N89_44910</name>
    <name evidence="3" type="ORF">B4N89_46265</name>
</gene>
<dbReference type="Proteomes" id="UP000190037">
    <property type="component" value="Unassembled WGS sequence"/>
</dbReference>
<name>A0A1T3NID1_9ACTN</name>
<organism evidence="2 4">
    <name type="scientific">Embleya scabrispora</name>
    <dbReference type="NCBI Taxonomy" id="159449"/>
    <lineage>
        <taxon>Bacteria</taxon>
        <taxon>Bacillati</taxon>
        <taxon>Actinomycetota</taxon>
        <taxon>Actinomycetes</taxon>
        <taxon>Kitasatosporales</taxon>
        <taxon>Streptomycetaceae</taxon>
        <taxon>Embleya</taxon>
    </lineage>
</organism>
<dbReference type="EMBL" id="MWQN01000005">
    <property type="protein sequence ID" value="OPC76636.1"/>
    <property type="molecule type" value="Genomic_DNA"/>
</dbReference>